<accession>A0AB40D163</accession>
<feature type="region of interest" description="Disordered" evidence="1">
    <location>
        <begin position="70"/>
        <end position="100"/>
    </location>
</feature>
<feature type="domain" description="Retrotransposon gag" evidence="2">
    <location>
        <begin position="142"/>
        <end position="231"/>
    </location>
</feature>
<name>A0AB40D163_DIOCR</name>
<proteinExistence type="predicted"/>
<dbReference type="GeneID" id="120281146"/>
<feature type="region of interest" description="Disordered" evidence="1">
    <location>
        <begin position="262"/>
        <end position="301"/>
    </location>
</feature>
<dbReference type="PANTHER" id="PTHR15503:SF22">
    <property type="entry name" value="TRANSPOSON TY3-I GAG POLYPROTEIN"/>
    <property type="match status" value="1"/>
</dbReference>
<reference evidence="4" key="1">
    <citation type="submission" date="2025-08" db="UniProtKB">
        <authorList>
            <consortium name="RefSeq"/>
        </authorList>
    </citation>
    <scope>IDENTIFICATION</scope>
</reference>
<dbReference type="CDD" id="cd00303">
    <property type="entry name" value="retropepsin_like"/>
    <property type="match status" value="1"/>
</dbReference>
<dbReference type="Pfam" id="PF03732">
    <property type="entry name" value="Retrotrans_gag"/>
    <property type="match status" value="1"/>
</dbReference>
<evidence type="ECO:0000313" key="4">
    <source>
        <dbReference type="RefSeq" id="XP_039143988.1"/>
    </source>
</evidence>
<dbReference type="InterPro" id="IPR032567">
    <property type="entry name" value="RTL1-rel"/>
</dbReference>
<feature type="compositionally biased region" description="Pro residues" evidence="1">
    <location>
        <begin position="357"/>
        <end position="367"/>
    </location>
</feature>
<dbReference type="PANTHER" id="PTHR15503">
    <property type="entry name" value="LDOC1 RELATED"/>
    <property type="match status" value="1"/>
</dbReference>
<organism evidence="3 4">
    <name type="scientific">Dioscorea cayennensis subsp. rotundata</name>
    <name type="common">White Guinea yam</name>
    <name type="synonym">Dioscorea rotundata</name>
    <dbReference type="NCBI Taxonomy" id="55577"/>
    <lineage>
        <taxon>Eukaryota</taxon>
        <taxon>Viridiplantae</taxon>
        <taxon>Streptophyta</taxon>
        <taxon>Embryophyta</taxon>
        <taxon>Tracheophyta</taxon>
        <taxon>Spermatophyta</taxon>
        <taxon>Magnoliopsida</taxon>
        <taxon>Liliopsida</taxon>
        <taxon>Dioscoreales</taxon>
        <taxon>Dioscoreaceae</taxon>
        <taxon>Dioscorea</taxon>
    </lineage>
</organism>
<dbReference type="SUPFAM" id="SSF50630">
    <property type="entry name" value="Acid proteases"/>
    <property type="match status" value="1"/>
</dbReference>
<feature type="compositionally biased region" description="Pro residues" evidence="1">
    <location>
        <begin position="266"/>
        <end position="288"/>
    </location>
</feature>
<evidence type="ECO:0000259" key="2">
    <source>
        <dbReference type="Pfam" id="PF03732"/>
    </source>
</evidence>
<dbReference type="InterPro" id="IPR021109">
    <property type="entry name" value="Peptidase_aspartic_dom_sf"/>
</dbReference>
<feature type="compositionally biased region" description="Pro residues" evidence="1">
    <location>
        <begin position="75"/>
        <end position="90"/>
    </location>
</feature>
<evidence type="ECO:0000256" key="1">
    <source>
        <dbReference type="SAM" id="MobiDB-lite"/>
    </source>
</evidence>
<evidence type="ECO:0000313" key="3">
    <source>
        <dbReference type="Proteomes" id="UP001515500"/>
    </source>
</evidence>
<dbReference type="RefSeq" id="XP_039143988.1">
    <property type="nucleotide sequence ID" value="XM_039288054.1"/>
</dbReference>
<sequence>MTEGTITRSRALDDQLSRISDCNDTLMARMDHLSTSVHQHAELFESLQKSMVAQQTVMSEMMLKLSKLERSHQPPLLPSPPPPQSSPPINPIGLSTTPGMTPPRLPKLEVPLFSGDNVHSWIFQIQLFYTYHSIPEEQKIYIAAFYMTGVALQWYQWLSSTNQLTTWEALAQQAEFRFGPSAFINHEARLFKIKQHSSVTAYLTEFEGLSTRISGLSTTSLLNCFLSGLRDDIQHELYILKPTSLPDAMGLAKMVKDKINAARAPTGPPRPYNRPPLPSSSLPTPTPFIPRQNPTGTSLPVKRLTPSEMAARREKGLCYNCDSPFTRGHHCKPPQFLCLLADEGEETTANDDLLDPPLAPTAPDPPPDTTYDPEVPCISFHALNGVLVPSTLKLPGKIHNQDVVVLIDSGSTNNFIQTRWAHHLGLTVQPSPYLKITVGNGTELQSSGASRQVPLQLGDTIFSVDLLLLPVFGADVVLGIQWLAQVGPTLFDYHQLWMEFDYQGSRLRLQGMQQPHLDSSSAVALKRQLRSHTTTQYYHLSVTFDSNTLQTFHTSHHQVDNSAPPIFTTKLKTLLTHFADIFTLPTGLPPCRTNDHRIPLQPNTTPVSV</sequence>
<dbReference type="InterPro" id="IPR005162">
    <property type="entry name" value="Retrotrans_gag_dom"/>
</dbReference>
<keyword evidence="3" id="KW-1185">Reference proteome</keyword>
<gene>
    <name evidence="4" type="primary">LOC120281146</name>
</gene>
<dbReference type="Proteomes" id="UP001515500">
    <property type="component" value="Chromosome 17"/>
</dbReference>
<dbReference type="Pfam" id="PF08284">
    <property type="entry name" value="RVP_2"/>
    <property type="match status" value="1"/>
</dbReference>
<protein>
    <submittedName>
        <fullName evidence="4">Uncharacterized protein LOC120281146</fullName>
    </submittedName>
</protein>
<dbReference type="AlphaFoldDB" id="A0AB40D163"/>
<dbReference type="Gene3D" id="2.40.70.10">
    <property type="entry name" value="Acid Proteases"/>
    <property type="match status" value="1"/>
</dbReference>
<feature type="region of interest" description="Disordered" evidence="1">
    <location>
        <begin position="348"/>
        <end position="367"/>
    </location>
</feature>